<feature type="compositionally biased region" description="Polar residues" evidence="1">
    <location>
        <begin position="601"/>
        <end position="615"/>
    </location>
</feature>
<proteinExistence type="predicted"/>
<dbReference type="EMBL" id="MU003700">
    <property type="protein sequence ID" value="KAF2809908.1"/>
    <property type="molecule type" value="Genomic_DNA"/>
</dbReference>
<feature type="region of interest" description="Disordered" evidence="1">
    <location>
        <begin position="1278"/>
        <end position="1337"/>
    </location>
</feature>
<reference evidence="4" key="2">
    <citation type="submission" date="2020-04" db="EMBL/GenBank/DDBJ databases">
        <authorList>
            <consortium name="NCBI Genome Project"/>
        </authorList>
    </citation>
    <scope>NUCLEOTIDE SEQUENCE</scope>
    <source>
        <strain evidence="4">CBS 304.34</strain>
    </source>
</reference>
<feature type="compositionally biased region" description="Polar residues" evidence="1">
    <location>
        <begin position="1007"/>
        <end position="1021"/>
    </location>
</feature>
<dbReference type="GeneID" id="54468240"/>
<protein>
    <submittedName>
        <fullName evidence="2 4">Uncharacterized protein</fullName>
    </submittedName>
</protein>
<feature type="compositionally biased region" description="Polar residues" evidence="1">
    <location>
        <begin position="1321"/>
        <end position="1331"/>
    </location>
</feature>
<evidence type="ECO:0000256" key="1">
    <source>
        <dbReference type="SAM" id="MobiDB-lite"/>
    </source>
</evidence>
<dbReference type="OrthoDB" id="3937844at2759"/>
<feature type="compositionally biased region" description="Basic residues" evidence="1">
    <location>
        <begin position="826"/>
        <end position="836"/>
    </location>
</feature>
<reference evidence="4" key="3">
    <citation type="submission" date="2025-04" db="UniProtKB">
        <authorList>
            <consortium name="RefSeq"/>
        </authorList>
    </citation>
    <scope>IDENTIFICATION</scope>
    <source>
        <strain evidence="4">CBS 304.34</strain>
    </source>
</reference>
<feature type="compositionally biased region" description="Polar residues" evidence="1">
    <location>
        <begin position="856"/>
        <end position="869"/>
    </location>
</feature>
<dbReference type="Proteomes" id="UP000504636">
    <property type="component" value="Unplaced"/>
</dbReference>
<feature type="region of interest" description="Disordered" evidence="1">
    <location>
        <begin position="1172"/>
        <end position="1196"/>
    </location>
</feature>
<feature type="compositionally biased region" description="Polar residues" evidence="1">
    <location>
        <begin position="560"/>
        <end position="569"/>
    </location>
</feature>
<name>A0A6A6YMY6_9PEZI</name>
<evidence type="ECO:0000313" key="2">
    <source>
        <dbReference type="EMBL" id="KAF2809908.1"/>
    </source>
</evidence>
<feature type="compositionally biased region" description="Acidic residues" evidence="1">
    <location>
        <begin position="1299"/>
        <end position="1311"/>
    </location>
</feature>
<feature type="compositionally biased region" description="Acidic residues" evidence="1">
    <location>
        <begin position="843"/>
        <end position="855"/>
    </location>
</feature>
<feature type="region of interest" description="Disordered" evidence="1">
    <location>
        <begin position="673"/>
        <end position="911"/>
    </location>
</feature>
<feature type="compositionally biased region" description="Polar residues" evidence="1">
    <location>
        <begin position="896"/>
        <end position="909"/>
    </location>
</feature>
<sequence length="1470" mass="160754">MVASRPNLLLREYLSGMTDNIGIRALFELCSPIIVFAIDNVIISDIATIVNTNKISNRVPIKIQRRFSQDCFDRLRDSYEKRRKGMEVVGSNGNMRRASVIDRNTSKKVLKSQSGVRKRNVTCREANATSFSQVSSKHHLGTFRLIPKLLFATTTTSPVSCSSLFPITHHTRIALFCLRTTRFPQCDKPGLPRMDARAFEAALANSGDNASCRRLFELMAAVATGSYGKGVLGPSVAEAYLHAFTHRALPNRNRRWVGLVLYQLIESSNDVLEHLRSLTKDVRLLSNVILNAPEDLKMVAGIIIRTMILGGMQYADFWSNGAPYSVPFPTDETQVWMQNFQGFMDELHRLKFLEDDGDAGMIYALSISAKDTHDFIQETGAMVLFFDKEYMTAFVLGTAGRIPQCIDLPIAHIIDTDTRMATIRSSDEKTSGIETAQLVISLQPLPWTYLFNAEERDARQITITLENMADAQEAQSIIQEIQRHKAKRKMSTSQVSLDISRSPLQGETSDAEIPAAEKPADERPSINPEAEELSVIPESYPLHAADANVSQEHPPAISGAESSSANQEQENLKDQHNAAESSSGRNVSQGNEGSNPKEPSVTESPRNTPAGTNQGIPEKTVPTAVVKPAEPLVKATKSMTEASVQTGKLKRPALAATEKLAKEKLNEESVFDVPDTPLKAPKLGLRKPITYSHKKPVKEPSKPKASKIPMKSVVPKKKAPPRVPKPKPAPKTTRTQPAKAVNTSKSIAPESSEPSSYKVRAKLSTSKTNDEKAQNPVGGTIQPKFTFIKSKSATISRPRPKDKTVPSDADLSIYDIPPDEPERAGKLKRPVRRSVAKGRNYNEDEEPGYGNEESEYVNQAPTQESTQEGPPNPKKRKLQEPPKTTVSGLGKKRKSNNQAPIPVSGSSKNGVVGRLVGLSQAVTATEPTPVKEKEAVLIAGDNGSQGDTCVDPLGSSPPVLQRSPNQSEVIGHAHGKKRPAEMAPAETPKAKRKKLLESPQHPEVAKVQQSVRSRTHSSQVHVNEAGSPCAADTKMSSGRSMLDVIRKNPTADDFKKTKHSKQRESGSPVGKNDNGLSNPEFIEISDDRSEAAESDYGSSLGAADPIPVQVFSSNSKPVPASPNAASRALSGHAEEEELKTAGARVEMANAASDPFKQRPLDHPIRGNESFIRRLSGRSPDATPVPPSRKKAVTRKPLTERAVGKSLGELAVPQLKNTPEVQIIAQVAKAAQKLQAIVQAPTTPVFVPGTENKVSSYQPLVEPREVPDVQIARVFKIPPKPTIPQLSTPTPLNDLNNDHENEEQDNSSETDPEQTLVEHEGSTSLPTKSRTLIPSSPPAMAQSQSIASIHSLHSSSSFVEMAQQAQAIEEEAEEMEWEAALQPHQRAVSDMLLRLSKRFIHHLVDSESALADIVKEYERDGREVINKFVEGHKGDQNEMMARADAQKKKQVGELKGFAKKLVNARAEFEEC</sequence>
<feature type="region of interest" description="Disordered" evidence="1">
    <location>
        <begin position="552"/>
        <end position="628"/>
    </location>
</feature>
<dbReference type="RefSeq" id="XP_033576872.1">
    <property type="nucleotide sequence ID" value="XM_033727347.1"/>
</dbReference>
<feature type="compositionally biased region" description="Basic and acidic residues" evidence="1">
    <location>
        <begin position="1044"/>
        <end position="1055"/>
    </location>
</feature>
<feature type="compositionally biased region" description="Polar residues" evidence="1">
    <location>
        <begin position="578"/>
        <end position="594"/>
    </location>
</feature>
<feature type="compositionally biased region" description="Polar residues" evidence="1">
    <location>
        <begin position="491"/>
        <end position="508"/>
    </location>
</feature>
<accession>A0A6A6YMY6</accession>
<feature type="region of interest" description="Disordered" evidence="1">
    <location>
        <begin position="485"/>
        <end position="527"/>
    </location>
</feature>
<organism evidence="2">
    <name type="scientific">Mytilinidion resinicola</name>
    <dbReference type="NCBI Taxonomy" id="574789"/>
    <lineage>
        <taxon>Eukaryota</taxon>
        <taxon>Fungi</taxon>
        <taxon>Dikarya</taxon>
        <taxon>Ascomycota</taxon>
        <taxon>Pezizomycotina</taxon>
        <taxon>Dothideomycetes</taxon>
        <taxon>Pleosporomycetidae</taxon>
        <taxon>Mytilinidiales</taxon>
        <taxon>Mytilinidiaceae</taxon>
        <taxon>Mytilinidion</taxon>
    </lineage>
</organism>
<keyword evidence="3" id="KW-1185">Reference proteome</keyword>
<evidence type="ECO:0000313" key="4">
    <source>
        <dbReference type="RefSeq" id="XP_033576872.1"/>
    </source>
</evidence>
<reference evidence="2 4" key="1">
    <citation type="journal article" date="2020" name="Stud. Mycol.">
        <title>101 Dothideomycetes genomes: a test case for predicting lifestyles and emergence of pathogens.</title>
        <authorList>
            <person name="Haridas S."/>
            <person name="Albert R."/>
            <person name="Binder M."/>
            <person name="Bloem J."/>
            <person name="Labutti K."/>
            <person name="Salamov A."/>
            <person name="Andreopoulos B."/>
            <person name="Baker S."/>
            <person name="Barry K."/>
            <person name="Bills G."/>
            <person name="Bluhm B."/>
            <person name="Cannon C."/>
            <person name="Castanera R."/>
            <person name="Culley D."/>
            <person name="Daum C."/>
            <person name="Ezra D."/>
            <person name="Gonzalez J."/>
            <person name="Henrissat B."/>
            <person name="Kuo A."/>
            <person name="Liang C."/>
            <person name="Lipzen A."/>
            <person name="Lutzoni F."/>
            <person name="Magnuson J."/>
            <person name="Mondo S."/>
            <person name="Nolan M."/>
            <person name="Ohm R."/>
            <person name="Pangilinan J."/>
            <person name="Park H.-J."/>
            <person name="Ramirez L."/>
            <person name="Alfaro M."/>
            <person name="Sun H."/>
            <person name="Tritt A."/>
            <person name="Yoshinaga Y."/>
            <person name="Zwiers L.-H."/>
            <person name="Turgeon B."/>
            <person name="Goodwin S."/>
            <person name="Spatafora J."/>
            <person name="Crous P."/>
            <person name="Grigoriev I."/>
        </authorList>
    </citation>
    <scope>NUCLEOTIDE SEQUENCE</scope>
    <source>
        <strain evidence="2 4">CBS 304.34</strain>
    </source>
</reference>
<feature type="compositionally biased region" description="Low complexity" evidence="1">
    <location>
        <begin position="730"/>
        <end position="739"/>
    </location>
</feature>
<gene>
    <name evidence="2 4" type="ORF">BDZ99DRAFT_562502</name>
</gene>
<evidence type="ECO:0000313" key="3">
    <source>
        <dbReference type="Proteomes" id="UP000504636"/>
    </source>
</evidence>
<feature type="region of interest" description="Disordered" evidence="1">
    <location>
        <begin position="941"/>
        <end position="1138"/>
    </location>
</feature>